<dbReference type="Proteomes" id="UP000005240">
    <property type="component" value="Unassembled WGS sequence"/>
</dbReference>
<reference evidence="2" key="1">
    <citation type="submission" date="2009-11" db="EMBL/GenBank/DDBJ databases">
        <authorList>
            <consortium name="The Broad Institute Genome Sequencing Platform"/>
            <person name="Ward D."/>
            <person name="Feldgarden M."/>
            <person name="Earl A."/>
            <person name="Young S.K."/>
            <person name="Zeng Q."/>
            <person name="Koehrsen M."/>
            <person name="Alvarado L."/>
            <person name="Berlin A."/>
            <person name="Bochicchio J."/>
            <person name="Borenstein D."/>
            <person name="Chapman S.B."/>
            <person name="Chen Z."/>
            <person name="Engels R."/>
            <person name="Freedman E."/>
            <person name="Gellesch M."/>
            <person name="Goldberg J."/>
            <person name="Griggs A."/>
            <person name="Gujja S."/>
            <person name="Heilman E."/>
            <person name="Heiman D."/>
            <person name="Hepburn T."/>
            <person name="Howarth C."/>
            <person name="Jen D."/>
            <person name="Larson L."/>
            <person name="Lewis B."/>
            <person name="Mehta T."/>
            <person name="Park D."/>
            <person name="Pearson M."/>
            <person name="Roberts A."/>
            <person name="Saif S."/>
            <person name="Shea T."/>
            <person name="Shenoy N."/>
            <person name="Sisk P."/>
            <person name="Stolte C."/>
            <person name="Sykes S."/>
            <person name="Thomson T."/>
            <person name="Walk T."/>
            <person name="White J."/>
            <person name="Yandava C."/>
            <person name="Izard J."/>
            <person name="Baranova O.V."/>
            <person name="Blanton J.M."/>
            <person name="Tanner A.C."/>
            <person name="Dewhirst F.E."/>
            <person name="Haas B."/>
            <person name="Nusbaum C."/>
            <person name="Birren B."/>
        </authorList>
    </citation>
    <scope>NUCLEOTIDE SEQUENCE [LARGE SCALE GENOMIC DNA]</scope>
    <source>
        <strain evidence="2">1-1 BBBD Race 1</strain>
    </source>
</reference>
<evidence type="ECO:0000256" key="1">
    <source>
        <dbReference type="SAM" id="MobiDB-lite"/>
    </source>
</evidence>
<gene>
    <name evidence="2" type="ORF">PTTG_05295</name>
</gene>
<evidence type="ECO:0000313" key="2">
    <source>
        <dbReference type="EMBL" id="OAV98862.1"/>
    </source>
</evidence>
<reference evidence="3 4" key="3">
    <citation type="journal article" date="2017" name="G3 (Bethesda)">
        <title>Comparative analysis highlights variable genome content of wheat rusts and divergence of the mating loci.</title>
        <authorList>
            <person name="Cuomo C.A."/>
            <person name="Bakkeren G."/>
            <person name="Khalil H.B."/>
            <person name="Panwar V."/>
            <person name="Joly D."/>
            <person name="Linning R."/>
            <person name="Sakthikumar S."/>
            <person name="Song X."/>
            <person name="Adiconis X."/>
            <person name="Fan L."/>
            <person name="Goldberg J.M."/>
            <person name="Levin J.Z."/>
            <person name="Young S."/>
            <person name="Zeng Q."/>
            <person name="Anikster Y."/>
            <person name="Bruce M."/>
            <person name="Wang M."/>
            <person name="Yin C."/>
            <person name="McCallum B."/>
            <person name="Szabo L.J."/>
            <person name="Hulbert S."/>
            <person name="Chen X."/>
            <person name="Fellers J.P."/>
        </authorList>
    </citation>
    <scope>NUCLEOTIDE SEQUENCE</scope>
    <source>
        <strain evidence="4">Isolate 1-1 / race 1 (BBBD)</strain>
        <strain evidence="3">isolate 1-1 / race 1 (BBBD)</strain>
    </source>
</reference>
<sequence length="108" mass="11492">MDGTTDPIGAAPSSQVHIAQTVIPKSPPPSTSSRSERRKGMILPVDELPKEVQNLQADGTLPISDETSSTISPQPRASRRKGIVVDFEDLPPEVKALNDDAGHNTEPA</sequence>
<accession>A0A0C4EWU9</accession>
<proteinExistence type="predicted"/>
<dbReference type="AlphaFoldDB" id="A0A0C4EWU9"/>
<keyword evidence="4" id="KW-1185">Reference proteome</keyword>
<reference evidence="2" key="2">
    <citation type="submission" date="2016-05" db="EMBL/GenBank/DDBJ databases">
        <title>Comparative analysis highlights variable genome content of wheat rusts and divergence of the mating loci.</title>
        <authorList>
            <person name="Cuomo C.A."/>
            <person name="Bakkeren G."/>
            <person name="Szabo L."/>
            <person name="Khalil H."/>
            <person name="Joly D."/>
            <person name="Goldberg J."/>
            <person name="Young S."/>
            <person name="Zeng Q."/>
            <person name="Fellers J."/>
        </authorList>
    </citation>
    <scope>NUCLEOTIDE SEQUENCE [LARGE SCALE GENOMIC DNA]</scope>
    <source>
        <strain evidence="2">1-1 BBBD Race 1</strain>
    </source>
</reference>
<feature type="compositionally biased region" description="Polar residues" evidence="1">
    <location>
        <begin position="65"/>
        <end position="75"/>
    </location>
</feature>
<evidence type="ECO:0000313" key="3">
    <source>
        <dbReference type="EnsemblFungi" id="PTTG_05295-t43_1-p1"/>
    </source>
</evidence>
<organism evidence="2">
    <name type="scientific">Puccinia triticina (isolate 1-1 / race 1 (BBBD))</name>
    <name type="common">Brown leaf rust fungus</name>
    <dbReference type="NCBI Taxonomy" id="630390"/>
    <lineage>
        <taxon>Eukaryota</taxon>
        <taxon>Fungi</taxon>
        <taxon>Dikarya</taxon>
        <taxon>Basidiomycota</taxon>
        <taxon>Pucciniomycotina</taxon>
        <taxon>Pucciniomycetes</taxon>
        <taxon>Pucciniales</taxon>
        <taxon>Pucciniaceae</taxon>
        <taxon>Puccinia</taxon>
    </lineage>
</organism>
<feature type="region of interest" description="Disordered" evidence="1">
    <location>
        <begin position="1"/>
        <end position="86"/>
    </location>
</feature>
<name>A0A0C4EWU9_PUCT1</name>
<dbReference type="VEuPathDB" id="FungiDB:PTTG_05295"/>
<evidence type="ECO:0000313" key="4">
    <source>
        <dbReference type="Proteomes" id="UP000005240"/>
    </source>
</evidence>
<dbReference type="EMBL" id="ADAS02000005">
    <property type="protein sequence ID" value="OAV98862.1"/>
    <property type="molecule type" value="Genomic_DNA"/>
</dbReference>
<reference evidence="3" key="4">
    <citation type="submission" date="2025-05" db="UniProtKB">
        <authorList>
            <consortium name="EnsemblFungi"/>
        </authorList>
    </citation>
    <scope>IDENTIFICATION</scope>
    <source>
        <strain evidence="3">isolate 1-1 / race 1 (BBBD)</strain>
    </source>
</reference>
<dbReference type="EnsemblFungi" id="PTTG_05295-t43_1">
    <property type="protein sequence ID" value="PTTG_05295-t43_1-p1"/>
    <property type="gene ID" value="PTTG_05295"/>
</dbReference>
<dbReference type="OrthoDB" id="2504485at2759"/>
<protein>
    <submittedName>
        <fullName evidence="2 3">Uncharacterized protein</fullName>
    </submittedName>
</protein>